<dbReference type="AlphaFoldDB" id="A0A6J4UA80"/>
<organism evidence="2">
    <name type="scientific">uncultured Thermomicrobiales bacterium</name>
    <dbReference type="NCBI Taxonomy" id="1645740"/>
    <lineage>
        <taxon>Bacteria</taxon>
        <taxon>Pseudomonadati</taxon>
        <taxon>Thermomicrobiota</taxon>
        <taxon>Thermomicrobia</taxon>
        <taxon>Thermomicrobiales</taxon>
        <taxon>environmental samples</taxon>
    </lineage>
</organism>
<accession>A0A6J4UA80</accession>
<sequence length="268" mass="27956">MPIDEAGLNESSGLAASDRNPGVLWSHNDSGRDAELFAFTDDGLAVATLTLPGVDVVDWEDLALGPDAGGRPFGALYIGDIGDNRGSRRFISVFRVPEPDLTGVVPGEPVTLTASDVERFDLTYEDGPRDAEALLVDPIDGAVLIATKTTETAALYRADLTTDTVLERQTDVAVPGLVGLTRLVTGGAVSPAGDRVVLRTYIAAWWWPVAPGQSVADAMTAIPERISLPLMRQGEAITFSADGETLYVSSEGSPALLGSVPAPAAGAP</sequence>
<evidence type="ECO:0000256" key="1">
    <source>
        <dbReference type="SAM" id="MobiDB-lite"/>
    </source>
</evidence>
<evidence type="ECO:0000313" key="2">
    <source>
        <dbReference type="EMBL" id="CAA9542968.1"/>
    </source>
</evidence>
<protein>
    <submittedName>
        <fullName evidence="2">Uncharacterized protein</fullName>
    </submittedName>
</protein>
<proteinExistence type="predicted"/>
<gene>
    <name evidence="2" type="ORF">AVDCRST_MAG33-195</name>
</gene>
<reference evidence="2" key="1">
    <citation type="submission" date="2020-02" db="EMBL/GenBank/DDBJ databases">
        <authorList>
            <person name="Meier V. D."/>
        </authorList>
    </citation>
    <scope>NUCLEOTIDE SEQUENCE</scope>
    <source>
        <strain evidence="2">AVDCRST_MAG33</strain>
    </source>
</reference>
<dbReference type="EMBL" id="CADCWK010000016">
    <property type="protein sequence ID" value="CAA9542968.1"/>
    <property type="molecule type" value="Genomic_DNA"/>
</dbReference>
<dbReference type="SUPFAM" id="SSF101898">
    <property type="entry name" value="NHL repeat"/>
    <property type="match status" value="1"/>
</dbReference>
<feature type="region of interest" description="Disordered" evidence="1">
    <location>
        <begin position="1"/>
        <end position="21"/>
    </location>
</feature>
<name>A0A6J4UA80_9BACT</name>